<dbReference type="InterPro" id="IPR029063">
    <property type="entry name" value="SAM-dependent_MTases_sf"/>
</dbReference>
<accession>A0ABP7GP87</accession>
<dbReference type="CDD" id="cd02440">
    <property type="entry name" value="AdoMet_MTases"/>
    <property type="match status" value="1"/>
</dbReference>
<comment type="catalytic activity">
    <reaction evidence="6">
        <text>adenosine(1618) in 23S rRNA + S-adenosyl-L-methionine = N(6)-methyladenosine(1618) in 23S rRNA + S-adenosyl-L-homocysteine + H(+)</text>
        <dbReference type="Rhea" id="RHEA:16497"/>
        <dbReference type="Rhea" id="RHEA-COMP:10229"/>
        <dbReference type="Rhea" id="RHEA-COMP:10231"/>
        <dbReference type="ChEBI" id="CHEBI:15378"/>
        <dbReference type="ChEBI" id="CHEBI:57856"/>
        <dbReference type="ChEBI" id="CHEBI:59789"/>
        <dbReference type="ChEBI" id="CHEBI:74411"/>
        <dbReference type="ChEBI" id="CHEBI:74449"/>
        <dbReference type="EC" id="2.1.1.181"/>
    </reaction>
</comment>
<dbReference type="Pfam" id="PF05971">
    <property type="entry name" value="Methyltransf_10"/>
    <property type="match status" value="1"/>
</dbReference>
<dbReference type="EC" id="2.1.1.181" evidence="6"/>
<evidence type="ECO:0000313" key="7">
    <source>
        <dbReference type="EMBL" id="GAA3772329.1"/>
    </source>
</evidence>
<keyword evidence="8" id="KW-1185">Reference proteome</keyword>
<evidence type="ECO:0000256" key="2">
    <source>
        <dbReference type="ARBA" id="ARBA00022552"/>
    </source>
</evidence>
<organism evidence="7 8">
    <name type="scientific">Flavobacterium ginsengiterrae</name>
    <dbReference type="NCBI Taxonomy" id="871695"/>
    <lineage>
        <taxon>Bacteria</taxon>
        <taxon>Pseudomonadati</taxon>
        <taxon>Bacteroidota</taxon>
        <taxon>Flavobacteriia</taxon>
        <taxon>Flavobacteriales</taxon>
        <taxon>Flavobacteriaceae</taxon>
        <taxon>Flavobacterium</taxon>
    </lineage>
</organism>
<dbReference type="EMBL" id="BAABDU010000004">
    <property type="protein sequence ID" value="GAA3772329.1"/>
    <property type="molecule type" value="Genomic_DNA"/>
</dbReference>
<comment type="similarity">
    <text evidence="6">Belongs to the methyltransferase superfamily. METTL16/RlmF family.</text>
</comment>
<comment type="caution">
    <text evidence="7">The sequence shown here is derived from an EMBL/GenBank/DDBJ whole genome shotgun (WGS) entry which is preliminary data.</text>
</comment>
<name>A0ABP7GP87_9FLAO</name>
<dbReference type="SUPFAM" id="SSF53335">
    <property type="entry name" value="S-adenosyl-L-methionine-dependent methyltransferases"/>
    <property type="match status" value="1"/>
</dbReference>
<dbReference type="InterPro" id="IPR016909">
    <property type="entry name" value="rRNA_lsu_MeTfrase_F"/>
</dbReference>
<dbReference type="InterPro" id="IPR010286">
    <property type="entry name" value="METTL16/RlmF"/>
</dbReference>
<dbReference type="Proteomes" id="UP001500748">
    <property type="component" value="Unassembled WGS sequence"/>
</dbReference>
<evidence type="ECO:0000256" key="1">
    <source>
        <dbReference type="ARBA" id="ARBA00022490"/>
    </source>
</evidence>
<dbReference type="PIRSF" id="PIRSF029038">
    <property type="entry name" value="Mtase_YbiN_prd"/>
    <property type="match status" value="1"/>
</dbReference>
<reference evidence="8" key="1">
    <citation type="journal article" date="2019" name="Int. J. Syst. Evol. Microbiol.">
        <title>The Global Catalogue of Microorganisms (GCM) 10K type strain sequencing project: providing services to taxonomists for standard genome sequencing and annotation.</title>
        <authorList>
            <consortium name="The Broad Institute Genomics Platform"/>
            <consortium name="The Broad Institute Genome Sequencing Center for Infectious Disease"/>
            <person name="Wu L."/>
            <person name="Ma J."/>
        </authorList>
    </citation>
    <scope>NUCLEOTIDE SEQUENCE [LARGE SCALE GENOMIC DNA]</scope>
    <source>
        <strain evidence="8">JCM 17337</strain>
    </source>
</reference>
<gene>
    <name evidence="6 7" type="primary">rlmF</name>
    <name evidence="7" type="ORF">GCM10022423_28310</name>
</gene>
<comment type="subcellular location">
    <subcellularLocation>
        <location evidence="6">Cytoplasm</location>
    </subcellularLocation>
</comment>
<proteinExistence type="inferred from homology"/>
<protein>
    <recommendedName>
        <fullName evidence="6">Ribosomal RNA large subunit methyltransferase F</fullName>
        <ecNumber evidence="6">2.1.1.181</ecNumber>
    </recommendedName>
    <alternativeName>
        <fullName evidence="6">23S rRNA mA1618 methyltransferase</fullName>
    </alternativeName>
    <alternativeName>
        <fullName evidence="6">rRNA adenine N-6-methyltransferase</fullName>
    </alternativeName>
</protein>
<dbReference type="Gene3D" id="3.40.50.150">
    <property type="entry name" value="Vaccinia Virus protein VP39"/>
    <property type="match status" value="1"/>
</dbReference>
<evidence type="ECO:0000256" key="5">
    <source>
        <dbReference type="ARBA" id="ARBA00022691"/>
    </source>
</evidence>
<dbReference type="PANTHER" id="PTHR13393">
    <property type="entry name" value="SAM-DEPENDENT METHYLTRANSFERASE"/>
    <property type="match status" value="1"/>
</dbReference>
<keyword evidence="4 6" id="KW-0808">Transferase</keyword>
<keyword evidence="1 6" id="KW-0963">Cytoplasm</keyword>
<evidence type="ECO:0000256" key="3">
    <source>
        <dbReference type="ARBA" id="ARBA00022603"/>
    </source>
</evidence>
<evidence type="ECO:0000256" key="6">
    <source>
        <dbReference type="HAMAP-Rule" id="MF_01848"/>
    </source>
</evidence>
<dbReference type="PANTHER" id="PTHR13393:SF0">
    <property type="entry name" value="RNA N6-ADENOSINE-METHYLTRANSFERASE METTL16"/>
    <property type="match status" value="1"/>
</dbReference>
<evidence type="ECO:0000313" key="8">
    <source>
        <dbReference type="Proteomes" id="UP001500748"/>
    </source>
</evidence>
<comment type="function">
    <text evidence="6">Specifically methylates the adenine in position 1618 of 23S rRNA.</text>
</comment>
<keyword evidence="2 6" id="KW-0698">rRNA processing</keyword>
<keyword evidence="5 6" id="KW-0949">S-adenosyl-L-methionine</keyword>
<dbReference type="HAMAP" id="MF_01848">
    <property type="entry name" value="23SrRNA_methyltr_F"/>
    <property type="match status" value="1"/>
</dbReference>
<dbReference type="NCBIfam" id="NF008725">
    <property type="entry name" value="PRK11727.1"/>
    <property type="match status" value="1"/>
</dbReference>
<evidence type="ECO:0000256" key="4">
    <source>
        <dbReference type="ARBA" id="ARBA00022679"/>
    </source>
</evidence>
<keyword evidence="3 6" id="KW-0489">Methyltransferase</keyword>
<sequence length="364" mass="41700">MKMTTNDNSEKNNLHPRNLHRSRYDFELLISNCPELKQYVSINKHQIETIDFSNPGAVKTLNKALLKTYYNIDFWNIPANYLCPPIPGRADYIHYIADLLTETNNNQLPDGNSVLGLDIGTGANLIYPILGNSIYKWAFVATDIDKKAIENCSKIIESNPRLIDGISLQQQTEPRFIFKNIITPEDRFTFTMCNPPFHASAEEANKSASRKVSNLNPREKRNTNPVLNFGGQNAELWCKGGEIAFITQMIYESAKYASQCLWFTTLVSKKENLSAIYKTLKKVNAVSVKTIEMSQGQKNSRIVAWSFLNHALQKKWILDSQNKTSEKNLESYNNDLKIAEKDIENGDFYSHEEMKNKINQWKNK</sequence>